<comment type="similarity">
    <text evidence="3">Belongs to the PMEI family.</text>
</comment>
<keyword evidence="7" id="KW-1185">Reference proteome</keyword>
<dbReference type="InterPro" id="IPR006501">
    <property type="entry name" value="Pectinesterase_inhib_dom"/>
</dbReference>
<name>A0ABR2QDX6_9ROSI</name>
<feature type="chain" id="PRO_5046855192" description="Pectinesterase inhibitor domain-containing protein" evidence="4">
    <location>
        <begin position="25"/>
        <end position="131"/>
    </location>
</feature>
<dbReference type="InterPro" id="IPR035513">
    <property type="entry name" value="Invertase/methylesterase_inhib"/>
</dbReference>
<accession>A0ABR2QDX6</accession>
<proteinExistence type="inferred from homology"/>
<evidence type="ECO:0000256" key="2">
    <source>
        <dbReference type="ARBA" id="ARBA00023157"/>
    </source>
</evidence>
<dbReference type="Proteomes" id="UP001396334">
    <property type="component" value="Unassembled WGS sequence"/>
</dbReference>
<feature type="domain" description="Pectinesterase inhibitor" evidence="5">
    <location>
        <begin position="27"/>
        <end position="73"/>
    </location>
</feature>
<feature type="signal peptide" evidence="4">
    <location>
        <begin position="1"/>
        <end position="24"/>
    </location>
</feature>
<gene>
    <name evidence="6" type="ORF">V6N11_070050</name>
</gene>
<evidence type="ECO:0000256" key="3">
    <source>
        <dbReference type="ARBA" id="ARBA00038471"/>
    </source>
</evidence>
<dbReference type="Gene3D" id="1.20.140.40">
    <property type="entry name" value="Invertase/pectin methylesterase inhibitor family protein"/>
    <property type="match status" value="2"/>
</dbReference>
<evidence type="ECO:0000256" key="1">
    <source>
        <dbReference type="ARBA" id="ARBA00022729"/>
    </source>
</evidence>
<evidence type="ECO:0000256" key="4">
    <source>
        <dbReference type="SAM" id="SignalP"/>
    </source>
</evidence>
<sequence>MAKIVSFIILQALFCFTFFPLSHSANSLIETTCTKTSFPDLCVSTLKSDPRSSTADLSGLARIVADSVNAKATIEKNNPKFAVDSATDAGNEAQRCEDSFRENSANSPISGSNKAVHDLCVILQSIASLLL</sequence>
<dbReference type="Pfam" id="PF04043">
    <property type="entry name" value="PMEI"/>
    <property type="match status" value="1"/>
</dbReference>
<reference evidence="6 7" key="1">
    <citation type="journal article" date="2024" name="G3 (Bethesda)">
        <title>Genome assembly of Hibiscus sabdariffa L. provides insights into metabolisms of medicinal natural products.</title>
        <authorList>
            <person name="Kim T."/>
        </authorList>
    </citation>
    <scope>NUCLEOTIDE SEQUENCE [LARGE SCALE GENOMIC DNA]</scope>
    <source>
        <strain evidence="6">TK-2024</strain>
        <tissue evidence="6">Old leaves</tissue>
    </source>
</reference>
<dbReference type="EMBL" id="JBBPBN010000040">
    <property type="protein sequence ID" value="KAK8998868.1"/>
    <property type="molecule type" value="Genomic_DNA"/>
</dbReference>
<dbReference type="PANTHER" id="PTHR35357:SF8">
    <property type="entry name" value="OS01G0111000 PROTEIN"/>
    <property type="match status" value="1"/>
</dbReference>
<evidence type="ECO:0000313" key="6">
    <source>
        <dbReference type="EMBL" id="KAK8998868.1"/>
    </source>
</evidence>
<keyword evidence="1 4" id="KW-0732">Signal</keyword>
<dbReference type="PANTHER" id="PTHR35357">
    <property type="entry name" value="OS02G0537100 PROTEIN"/>
    <property type="match status" value="1"/>
</dbReference>
<evidence type="ECO:0000313" key="7">
    <source>
        <dbReference type="Proteomes" id="UP001396334"/>
    </source>
</evidence>
<comment type="caution">
    <text evidence="6">The sequence shown here is derived from an EMBL/GenBank/DDBJ whole genome shotgun (WGS) entry which is preliminary data.</text>
</comment>
<dbReference type="SUPFAM" id="SSF101148">
    <property type="entry name" value="Plant invertase/pectin methylesterase inhibitor"/>
    <property type="match status" value="1"/>
</dbReference>
<keyword evidence="2" id="KW-1015">Disulfide bond</keyword>
<organism evidence="6 7">
    <name type="scientific">Hibiscus sabdariffa</name>
    <name type="common">roselle</name>
    <dbReference type="NCBI Taxonomy" id="183260"/>
    <lineage>
        <taxon>Eukaryota</taxon>
        <taxon>Viridiplantae</taxon>
        <taxon>Streptophyta</taxon>
        <taxon>Embryophyta</taxon>
        <taxon>Tracheophyta</taxon>
        <taxon>Spermatophyta</taxon>
        <taxon>Magnoliopsida</taxon>
        <taxon>eudicotyledons</taxon>
        <taxon>Gunneridae</taxon>
        <taxon>Pentapetalae</taxon>
        <taxon>rosids</taxon>
        <taxon>malvids</taxon>
        <taxon>Malvales</taxon>
        <taxon>Malvaceae</taxon>
        <taxon>Malvoideae</taxon>
        <taxon>Hibiscus</taxon>
    </lineage>
</organism>
<evidence type="ECO:0000259" key="5">
    <source>
        <dbReference type="Pfam" id="PF04043"/>
    </source>
</evidence>
<protein>
    <recommendedName>
        <fullName evidence="5">Pectinesterase inhibitor domain-containing protein</fullName>
    </recommendedName>
</protein>
<dbReference type="NCBIfam" id="TIGR01614">
    <property type="entry name" value="PME_inhib"/>
    <property type="match status" value="1"/>
</dbReference>